<feature type="region of interest" description="Disordered" evidence="4">
    <location>
        <begin position="289"/>
        <end position="361"/>
    </location>
</feature>
<dbReference type="InterPro" id="IPR000834">
    <property type="entry name" value="Peptidase_M14"/>
</dbReference>
<keyword evidence="8" id="KW-1185">Reference proteome</keyword>
<dbReference type="PANTHER" id="PTHR11705:SF119">
    <property type="entry name" value="OS02G0119300 PROTEIN"/>
    <property type="match status" value="1"/>
</dbReference>
<gene>
    <name evidence="7" type="ORF">HXX76_007050</name>
</gene>
<comment type="cofactor">
    <cofactor evidence="1">
        <name>Zn(2+)</name>
        <dbReference type="ChEBI" id="CHEBI:29105"/>
    </cofactor>
</comment>
<dbReference type="OrthoDB" id="3626597at2759"/>
<dbReference type="SMART" id="SM00631">
    <property type="entry name" value="Zn_pept"/>
    <property type="match status" value="1"/>
</dbReference>
<evidence type="ECO:0000313" key="7">
    <source>
        <dbReference type="EMBL" id="KAG2435855.1"/>
    </source>
</evidence>
<evidence type="ECO:0000256" key="3">
    <source>
        <dbReference type="PROSITE-ProRule" id="PRU01379"/>
    </source>
</evidence>
<dbReference type="Proteomes" id="UP000650467">
    <property type="component" value="Unassembled WGS sequence"/>
</dbReference>
<name>A0A835TBJ2_CHLIN</name>
<dbReference type="GO" id="GO:0005615">
    <property type="term" value="C:extracellular space"/>
    <property type="evidence" value="ECO:0007669"/>
    <property type="project" value="TreeGrafter"/>
</dbReference>
<keyword evidence="5" id="KW-1133">Transmembrane helix</keyword>
<evidence type="ECO:0000313" key="8">
    <source>
        <dbReference type="Proteomes" id="UP000650467"/>
    </source>
</evidence>
<feature type="active site" description="Proton donor/acceptor" evidence="3">
    <location>
        <position position="254"/>
    </location>
</feature>
<feature type="region of interest" description="Disordered" evidence="4">
    <location>
        <begin position="582"/>
        <end position="697"/>
    </location>
</feature>
<dbReference type="CDD" id="cd06227">
    <property type="entry name" value="M14-CPA-like"/>
    <property type="match status" value="1"/>
</dbReference>
<organism evidence="7 8">
    <name type="scientific">Chlamydomonas incerta</name>
    <dbReference type="NCBI Taxonomy" id="51695"/>
    <lineage>
        <taxon>Eukaryota</taxon>
        <taxon>Viridiplantae</taxon>
        <taxon>Chlorophyta</taxon>
        <taxon>core chlorophytes</taxon>
        <taxon>Chlorophyceae</taxon>
        <taxon>CS clade</taxon>
        <taxon>Chlamydomonadales</taxon>
        <taxon>Chlamydomonadaceae</taxon>
        <taxon>Chlamydomonas</taxon>
    </lineage>
</organism>
<keyword evidence="5" id="KW-0472">Membrane</keyword>
<comment type="caution">
    <text evidence="7">The sequence shown here is derived from an EMBL/GenBank/DDBJ whole genome shotgun (WGS) entry which is preliminary data.</text>
</comment>
<proteinExistence type="inferred from homology"/>
<comment type="similarity">
    <text evidence="2 3">Belongs to the peptidase M14 family.</text>
</comment>
<feature type="compositionally biased region" description="Low complexity" evidence="4">
    <location>
        <begin position="585"/>
        <end position="596"/>
    </location>
</feature>
<dbReference type="SUPFAM" id="SSF53187">
    <property type="entry name" value="Zn-dependent exopeptidases"/>
    <property type="match status" value="1"/>
</dbReference>
<dbReference type="GO" id="GO:0008270">
    <property type="term" value="F:zinc ion binding"/>
    <property type="evidence" value="ECO:0007669"/>
    <property type="project" value="InterPro"/>
</dbReference>
<evidence type="ECO:0000256" key="1">
    <source>
        <dbReference type="ARBA" id="ARBA00001947"/>
    </source>
</evidence>
<dbReference type="EMBL" id="JAEHOC010000014">
    <property type="protein sequence ID" value="KAG2435855.1"/>
    <property type="molecule type" value="Genomic_DNA"/>
</dbReference>
<evidence type="ECO:0000256" key="2">
    <source>
        <dbReference type="ARBA" id="ARBA00005988"/>
    </source>
</evidence>
<protein>
    <recommendedName>
        <fullName evidence="6">Peptidase M14 domain-containing protein</fullName>
    </recommendedName>
</protein>
<sequence length="784" mass="82294">MKETGHEHVMMPVVTITNPSSGLPPTEKSMAVLVFGEHARELITCEVGLWMSRVLVGDTADIFGWAEWATAFEPLGITKQDVEKTVKEWVKKITDNLVLKVIPIENVDGRQAWEAGNLCLRKTAHGVDLNRNYPFGFANEPAHSEMYGGPFAFSEPQSRMITRLATNGPARDRGVAKAYVNVHSGEWAVYSGWDSKAAIGPGLPGDMGEVLLKSGDVCRCQAGPAGAVSNYLAYGTGMDFMYTQLGVPYALTYEVYGSDNAGLLGGRKNQPLESFPFANDDRIAKTVSRPDDIFPKGLGHHQHHSQHQKQHRATAHAARARRRSAWEQQPGAEGAGLASTAAGDDTAAEARGSGADTPGWRRRAAALRRMYAKRGAEGEGAAIAERFRASAFGGAGDGSRRLRAYTTPRYGSHDVAGEDADVDADADGDVDAESLAAAVFLGSDRHAGGRGRAALEAQEAEVEVEAEAEGSSAGAARTLQAEAMAVREDAILTMVRSRPEVLQRCFDIFNPPPGPTYRDVVARWVVILLYTLDHVADPANPKPSAHPLPGTVLAGAGAGAGAGAAQAGHRLQQHRRLMGAEEEGAGAQAGAEVGAEADGGRRHGHARNAHNAHVHAAHAHLHKRHSGEQPHQQAADVAAARSTQDAASPHRATPASATTAAAGSAAAAAGGGSNASTSWAGASSSSARAAGEGEGQGRLGEFEARLRRREYEVDPVMRQHSLVVFLALCCLGAVFVPWLLALRKLPSGGAGSLAAGGPGAGGRLPAAFATGSKAVGGRRLRSYI</sequence>
<accession>A0A835TBJ2</accession>
<feature type="compositionally biased region" description="Low complexity" evidence="4">
    <location>
        <begin position="646"/>
        <end position="690"/>
    </location>
</feature>
<dbReference type="PROSITE" id="PS52035">
    <property type="entry name" value="PEPTIDASE_M14"/>
    <property type="match status" value="1"/>
</dbReference>
<dbReference type="Pfam" id="PF00246">
    <property type="entry name" value="Peptidase_M14"/>
    <property type="match status" value="1"/>
</dbReference>
<reference evidence="7" key="1">
    <citation type="journal article" date="2020" name="bioRxiv">
        <title>Comparative genomics of Chlamydomonas.</title>
        <authorList>
            <person name="Craig R.J."/>
            <person name="Hasan A.R."/>
            <person name="Ness R.W."/>
            <person name="Keightley P.D."/>
        </authorList>
    </citation>
    <scope>NUCLEOTIDE SEQUENCE</scope>
    <source>
        <strain evidence="7">SAG 7.73</strain>
    </source>
</reference>
<dbReference type="InterPro" id="IPR034269">
    <property type="entry name" value="At5g42320_M14_CPD"/>
</dbReference>
<feature type="transmembrane region" description="Helical" evidence="5">
    <location>
        <begin position="722"/>
        <end position="742"/>
    </location>
</feature>
<dbReference type="PANTHER" id="PTHR11705">
    <property type="entry name" value="PROTEASE FAMILY M14 CARBOXYPEPTIDASE A,B"/>
    <property type="match status" value="1"/>
</dbReference>
<evidence type="ECO:0000259" key="6">
    <source>
        <dbReference type="PROSITE" id="PS52035"/>
    </source>
</evidence>
<feature type="compositionally biased region" description="Basic residues" evidence="4">
    <location>
        <begin position="602"/>
        <end position="625"/>
    </location>
</feature>
<feature type="compositionally biased region" description="Basic residues" evidence="4">
    <location>
        <begin position="298"/>
        <end position="323"/>
    </location>
</feature>
<feature type="domain" description="Peptidase M14" evidence="6">
    <location>
        <begin position="1"/>
        <end position="287"/>
    </location>
</feature>
<evidence type="ECO:0000256" key="5">
    <source>
        <dbReference type="SAM" id="Phobius"/>
    </source>
</evidence>
<dbReference type="AlphaFoldDB" id="A0A835TBJ2"/>
<keyword evidence="5" id="KW-0812">Transmembrane</keyword>
<dbReference type="Gene3D" id="3.40.630.10">
    <property type="entry name" value="Zn peptidases"/>
    <property type="match status" value="1"/>
</dbReference>
<dbReference type="GO" id="GO:0004181">
    <property type="term" value="F:metallocarboxypeptidase activity"/>
    <property type="evidence" value="ECO:0007669"/>
    <property type="project" value="InterPro"/>
</dbReference>
<evidence type="ECO:0000256" key="4">
    <source>
        <dbReference type="SAM" id="MobiDB-lite"/>
    </source>
</evidence>
<dbReference type="GO" id="GO:0006508">
    <property type="term" value="P:proteolysis"/>
    <property type="evidence" value="ECO:0007669"/>
    <property type="project" value="InterPro"/>
</dbReference>